<evidence type="ECO:0000313" key="9">
    <source>
        <dbReference type="EMBL" id="MFC4601897.1"/>
    </source>
</evidence>
<dbReference type="Gene3D" id="1.10.10.10">
    <property type="entry name" value="Winged helix-like DNA-binding domain superfamily/Winged helix DNA-binding domain"/>
    <property type="match status" value="1"/>
</dbReference>
<dbReference type="InterPro" id="IPR002481">
    <property type="entry name" value="FUR"/>
</dbReference>
<dbReference type="PANTHER" id="PTHR33202:SF1">
    <property type="entry name" value="FERRIC UPTAKE REGULATION PROTEIN"/>
    <property type="match status" value="1"/>
</dbReference>
<reference evidence="10" key="1">
    <citation type="journal article" date="2019" name="Int. J. Syst. Evol. Microbiol.">
        <title>The Global Catalogue of Microorganisms (GCM) 10K type strain sequencing project: providing services to taxonomists for standard genome sequencing and annotation.</title>
        <authorList>
            <consortium name="The Broad Institute Genomics Platform"/>
            <consortium name="The Broad Institute Genome Sequencing Center for Infectious Disease"/>
            <person name="Wu L."/>
            <person name="Ma J."/>
        </authorList>
    </citation>
    <scope>NUCLEOTIDE SEQUENCE [LARGE SCALE GENOMIC DNA]</scope>
    <source>
        <strain evidence="10">CCUG 49571</strain>
    </source>
</reference>
<dbReference type="PANTHER" id="PTHR33202">
    <property type="entry name" value="ZINC UPTAKE REGULATION PROTEIN"/>
    <property type="match status" value="1"/>
</dbReference>
<evidence type="ECO:0000256" key="5">
    <source>
        <dbReference type="ARBA" id="ARBA00022833"/>
    </source>
</evidence>
<evidence type="ECO:0000256" key="6">
    <source>
        <dbReference type="ARBA" id="ARBA00023015"/>
    </source>
</evidence>
<gene>
    <name evidence="9" type="ORF">ACFO3S_26915</name>
</gene>
<dbReference type="CDD" id="cd07153">
    <property type="entry name" value="Fur_like"/>
    <property type="match status" value="1"/>
</dbReference>
<organism evidence="9 10">
    <name type="scientific">Cohnella hongkongensis</name>
    <dbReference type="NCBI Taxonomy" id="178337"/>
    <lineage>
        <taxon>Bacteria</taxon>
        <taxon>Bacillati</taxon>
        <taxon>Bacillota</taxon>
        <taxon>Bacilli</taxon>
        <taxon>Bacillales</taxon>
        <taxon>Paenibacillaceae</taxon>
        <taxon>Cohnella</taxon>
    </lineage>
</organism>
<dbReference type="InterPro" id="IPR036388">
    <property type="entry name" value="WH-like_DNA-bd_sf"/>
</dbReference>
<dbReference type="Gene3D" id="3.30.1490.190">
    <property type="match status" value="1"/>
</dbReference>
<evidence type="ECO:0000256" key="7">
    <source>
        <dbReference type="ARBA" id="ARBA00023125"/>
    </source>
</evidence>
<keyword evidence="4" id="KW-0678">Repressor</keyword>
<keyword evidence="8" id="KW-0804">Transcription</keyword>
<dbReference type="RefSeq" id="WP_378102610.1">
    <property type="nucleotide sequence ID" value="NZ_JBHSEP010000032.1"/>
</dbReference>
<accession>A0ABV9FMY2</accession>
<comment type="similarity">
    <text evidence="2">Belongs to the Fur family.</text>
</comment>
<keyword evidence="10" id="KW-1185">Reference proteome</keyword>
<evidence type="ECO:0000256" key="4">
    <source>
        <dbReference type="ARBA" id="ARBA00022491"/>
    </source>
</evidence>
<evidence type="ECO:0000256" key="3">
    <source>
        <dbReference type="ARBA" id="ARBA00022490"/>
    </source>
</evidence>
<dbReference type="InterPro" id="IPR043135">
    <property type="entry name" value="Fur_C"/>
</dbReference>
<dbReference type="EMBL" id="JBHSEP010000032">
    <property type="protein sequence ID" value="MFC4601897.1"/>
    <property type="molecule type" value="Genomic_DNA"/>
</dbReference>
<evidence type="ECO:0000256" key="1">
    <source>
        <dbReference type="ARBA" id="ARBA00004496"/>
    </source>
</evidence>
<keyword evidence="7" id="KW-0238">DNA-binding</keyword>
<name>A0ABV9FMY2_9BACL</name>
<dbReference type="Proteomes" id="UP001596028">
    <property type="component" value="Unassembled WGS sequence"/>
</dbReference>
<keyword evidence="5" id="KW-0862">Zinc</keyword>
<comment type="caution">
    <text evidence="9">The sequence shown here is derived from an EMBL/GenBank/DDBJ whole genome shotgun (WGS) entry which is preliminary data.</text>
</comment>
<dbReference type="Pfam" id="PF01475">
    <property type="entry name" value="FUR"/>
    <property type="match status" value="1"/>
</dbReference>
<keyword evidence="6" id="KW-0805">Transcription regulation</keyword>
<evidence type="ECO:0000256" key="2">
    <source>
        <dbReference type="ARBA" id="ARBA00007957"/>
    </source>
</evidence>
<proteinExistence type="inferred from homology"/>
<comment type="subcellular location">
    <subcellularLocation>
        <location evidence="1">Cytoplasm</location>
    </subcellularLocation>
</comment>
<protein>
    <submittedName>
        <fullName evidence="9">Fur family transcriptional regulator</fullName>
    </submittedName>
</protein>
<evidence type="ECO:0000313" key="10">
    <source>
        <dbReference type="Proteomes" id="UP001596028"/>
    </source>
</evidence>
<evidence type="ECO:0000256" key="8">
    <source>
        <dbReference type="ARBA" id="ARBA00023163"/>
    </source>
</evidence>
<dbReference type="SUPFAM" id="SSF46785">
    <property type="entry name" value="Winged helix' DNA-binding domain"/>
    <property type="match status" value="1"/>
</dbReference>
<dbReference type="InterPro" id="IPR036390">
    <property type="entry name" value="WH_DNA-bd_sf"/>
</dbReference>
<keyword evidence="3" id="KW-0963">Cytoplasm</keyword>
<sequence>MQKKEQLDELLNHMLQHGFRITAQRKVMLDLILRFERPFTAMELHQTMEKEFQGLSYGTVYQNLKLYSKLRFIETFAMANEVRYRFIDREQPQFHFICMDCEKTIMVDFNPAQVELPLPQRFHLVNYQLDVFGYCMECSIP</sequence>